<dbReference type="SUPFAM" id="SSF56281">
    <property type="entry name" value="Metallo-hydrolase/oxidoreductase"/>
    <property type="match status" value="1"/>
</dbReference>
<dbReference type="STRING" id="1850250.LPB142_04530"/>
<dbReference type="PANTHER" id="PTHR42978">
    <property type="entry name" value="QUORUM-QUENCHING LACTONASE YTNP-RELATED-RELATED"/>
    <property type="match status" value="1"/>
</dbReference>
<dbReference type="Pfam" id="PF00753">
    <property type="entry name" value="Lactamase_B"/>
    <property type="match status" value="1"/>
</dbReference>
<evidence type="ECO:0000313" key="8">
    <source>
        <dbReference type="Proteomes" id="UP000176562"/>
    </source>
</evidence>
<feature type="signal peptide" evidence="5">
    <location>
        <begin position="1"/>
        <end position="33"/>
    </location>
</feature>
<dbReference type="InterPro" id="IPR036866">
    <property type="entry name" value="RibonucZ/Hydroxyglut_hydro"/>
</dbReference>
<gene>
    <name evidence="7" type="ORF">LPB142_04530</name>
</gene>
<organism evidence="7 8">
    <name type="scientific">Rhodobacter xanthinilyticus</name>
    <dbReference type="NCBI Taxonomy" id="1850250"/>
    <lineage>
        <taxon>Bacteria</taxon>
        <taxon>Pseudomonadati</taxon>
        <taxon>Pseudomonadota</taxon>
        <taxon>Alphaproteobacteria</taxon>
        <taxon>Rhodobacterales</taxon>
        <taxon>Rhodobacter group</taxon>
        <taxon>Rhodobacter</taxon>
    </lineage>
</organism>
<evidence type="ECO:0000256" key="2">
    <source>
        <dbReference type="ARBA" id="ARBA00022723"/>
    </source>
</evidence>
<dbReference type="EMBL" id="CP017781">
    <property type="protein sequence ID" value="AOZ68672.1"/>
    <property type="molecule type" value="Genomic_DNA"/>
</dbReference>
<dbReference type="RefSeq" id="WP_071165648.1">
    <property type="nucleotide sequence ID" value="NZ_CP017781.1"/>
</dbReference>
<keyword evidence="3 7" id="KW-0378">Hydrolase</keyword>
<reference evidence="7 8" key="1">
    <citation type="submission" date="2016-10" db="EMBL/GenBank/DDBJ databases">
        <title>Rhodobacter sp. LPB0142, isolated from sea water.</title>
        <authorList>
            <person name="Kim E."/>
            <person name="Yi H."/>
        </authorList>
    </citation>
    <scope>NUCLEOTIDE SEQUENCE [LARGE SCALE GENOMIC DNA]</scope>
    <source>
        <strain evidence="7 8">LPB0142</strain>
    </source>
</reference>
<protein>
    <submittedName>
        <fullName evidence="7">MBL fold metallo-hydrolase</fullName>
    </submittedName>
</protein>
<evidence type="ECO:0000256" key="1">
    <source>
        <dbReference type="ARBA" id="ARBA00007749"/>
    </source>
</evidence>
<evidence type="ECO:0000313" key="7">
    <source>
        <dbReference type="EMBL" id="AOZ68672.1"/>
    </source>
</evidence>
<keyword evidence="5" id="KW-0732">Signal</keyword>
<evidence type="ECO:0000256" key="3">
    <source>
        <dbReference type="ARBA" id="ARBA00022801"/>
    </source>
</evidence>
<keyword evidence="8" id="KW-1185">Reference proteome</keyword>
<evidence type="ECO:0000259" key="6">
    <source>
        <dbReference type="SMART" id="SM00849"/>
    </source>
</evidence>
<dbReference type="AlphaFoldDB" id="A0A1D9M9Y5"/>
<dbReference type="Gene3D" id="3.60.15.10">
    <property type="entry name" value="Ribonuclease Z/Hydroxyacylglutathione hydrolase-like"/>
    <property type="match status" value="1"/>
</dbReference>
<dbReference type="GO" id="GO:0046872">
    <property type="term" value="F:metal ion binding"/>
    <property type="evidence" value="ECO:0007669"/>
    <property type="project" value="UniProtKB-KW"/>
</dbReference>
<dbReference type="KEGG" id="rhp:LPB142_04530"/>
<name>A0A1D9M9Y5_9RHOB</name>
<dbReference type="PROSITE" id="PS51318">
    <property type="entry name" value="TAT"/>
    <property type="match status" value="1"/>
</dbReference>
<feature type="chain" id="PRO_5009443434" evidence="5">
    <location>
        <begin position="34"/>
        <end position="312"/>
    </location>
</feature>
<keyword evidence="4" id="KW-0862">Zinc</keyword>
<dbReference type="SMART" id="SM00849">
    <property type="entry name" value="Lactamase_B"/>
    <property type="match status" value="1"/>
</dbReference>
<evidence type="ECO:0000256" key="4">
    <source>
        <dbReference type="ARBA" id="ARBA00022833"/>
    </source>
</evidence>
<dbReference type="InterPro" id="IPR006311">
    <property type="entry name" value="TAT_signal"/>
</dbReference>
<dbReference type="PANTHER" id="PTHR42978:SF6">
    <property type="entry name" value="QUORUM-QUENCHING LACTONASE YTNP-RELATED"/>
    <property type="match status" value="1"/>
</dbReference>
<dbReference type="InterPro" id="IPR051013">
    <property type="entry name" value="MBL_superfamily_lactonases"/>
</dbReference>
<dbReference type="GO" id="GO:0016787">
    <property type="term" value="F:hydrolase activity"/>
    <property type="evidence" value="ECO:0007669"/>
    <property type="project" value="UniProtKB-KW"/>
</dbReference>
<dbReference type="CDD" id="cd07720">
    <property type="entry name" value="OPHC2-like_MBL-fold"/>
    <property type="match status" value="1"/>
</dbReference>
<sequence>MPMRRSPSRRHALGLAAAALASPALIGARPAQAETPPPPAAPAIPPYRRMTLGEMTVTSLLAGSRTTENPQEIFGLNASKEDFAALSAAAFLPTDRAVNFFTPVLIERGAEKILFDTGLSPEGIRAALAAAGHRPEEITTVVLTHMHGDHIGGLMEGSAPTFANATYVTGQTEFDHWAGAGNEGFEAKVRPLAEKFRFVTDGESPVPGVTAVLAAGHTPGHMAYWLESAGRELVLSADAANHYVWSLERPDWEVRYDMEKAAAAATRKSLFGRIAAGKLPFIGYHMPFPGVGFLEARGEGFRFVPASYQLDL</sequence>
<evidence type="ECO:0000256" key="5">
    <source>
        <dbReference type="SAM" id="SignalP"/>
    </source>
</evidence>
<keyword evidence="2" id="KW-0479">Metal-binding</keyword>
<accession>A0A1D9M9Y5</accession>
<comment type="similarity">
    <text evidence="1">Belongs to the metallo-beta-lactamase superfamily.</text>
</comment>
<feature type="domain" description="Metallo-beta-lactamase" evidence="6">
    <location>
        <begin position="100"/>
        <end position="278"/>
    </location>
</feature>
<proteinExistence type="inferred from homology"/>
<dbReference type="InterPro" id="IPR001279">
    <property type="entry name" value="Metallo-B-lactamas"/>
</dbReference>
<dbReference type="Proteomes" id="UP000176562">
    <property type="component" value="Chromosome"/>
</dbReference>